<dbReference type="eggNOG" id="COG2979">
    <property type="taxonomic scope" value="Bacteria"/>
</dbReference>
<feature type="region of interest" description="Disordered" evidence="1">
    <location>
        <begin position="84"/>
        <end position="106"/>
    </location>
</feature>
<dbReference type="Proteomes" id="UP001064206">
    <property type="component" value="Chromosome"/>
</dbReference>
<dbReference type="EMBL" id="CP104450">
    <property type="protein sequence ID" value="UXE40112.1"/>
    <property type="molecule type" value="Genomic_DNA"/>
</dbReference>
<name>A0A1Y6GG92_RAOOR</name>
<reference evidence="4 6" key="2">
    <citation type="submission" date="2024-02" db="EMBL/GenBank/DDBJ databases">
        <title>Tn5403 promotes plasmid rearrangements and degradation of the Klebsiella pneumoniae carbapenemase (KPC) transposon Tn4401.</title>
        <authorList>
            <person name="Sheppard A.E."/>
            <person name="Barry K.E."/>
            <person name="Parikh H.I."/>
            <person name="Vegesana K."/>
            <person name="Sebra R."/>
            <person name="George S."/>
            <person name="Sanderson N.D."/>
            <person name="Stoesser N."/>
            <person name="Eyre D.W."/>
            <person name="Crook D.W."/>
            <person name="Walker A.S."/>
            <person name="Mathers A.J."/>
        </authorList>
    </citation>
    <scope>NUCLEOTIDE SEQUENCE [LARGE SCALE GENOMIC DNA]</scope>
    <source>
        <strain evidence="4 6">CAV1921</strain>
    </source>
</reference>
<keyword evidence="2" id="KW-0472">Membrane</keyword>
<gene>
    <name evidence="4" type="ORF">LM286_09720</name>
    <name evidence="3" type="ORF">N2J37_10390</name>
</gene>
<accession>A0A1Y6GG92</accession>
<dbReference type="STRING" id="54291.TE10_18325"/>
<dbReference type="Gene3D" id="1.10.3680.10">
    <property type="entry name" value="TerB-like"/>
    <property type="match status" value="1"/>
</dbReference>
<dbReference type="Pfam" id="PF04391">
    <property type="entry name" value="DUF533"/>
    <property type="match status" value="1"/>
</dbReference>
<feature type="transmembrane region" description="Helical" evidence="2">
    <location>
        <begin position="53"/>
        <end position="74"/>
    </location>
</feature>
<keyword evidence="2" id="KW-0812">Transmembrane</keyword>
<organism evidence="3 5">
    <name type="scientific">Raoultella ornithinolytica</name>
    <name type="common">Klebsiella ornithinolytica</name>
    <dbReference type="NCBI Taxonomy" id="54291"/>
    <lineage>
        <taxon>Bacteria</taxon>
        <taxon>Pseudomonadati</taxon>
        <taxon>Pseudomonadota</taxon>
        <taxon>Gammaproteobacteria</taxon>
        <taxon>Enterobacterales</taxon>
        <taxon>Enterobacteriaceae</taxon>
        <taxon>Klebsiella/Raoultella group</taxon>
        <taxon>Raoultella</taxon>
    </lineage>
</organism>
<proteinExistence type="predicted"/>
<dbReference type="InterPro" id="IPR007486">
    <property type="entry name" value="YebE"/>
</dbReference>
<sequence length="228" mass="24024">MANWLNQLQSLLGQQGPSSSSGERPDGKSFLLPGALGGLAGLLVASKSSRKLLAKYGTSALLVGGGAVAGSVLWNKYQQKMRENSPAQSVASPGQATGASTSPASGLDARSERLILALVFAAKSDGHIDDSERANIEEQLRAAGIAVQGRVLIDRALSQPLDPQRLAQGLNSEQEALEIYYISCAAIDIDHFMERSYLNALGEALGLPPEVRADIEQDIQAQKQALST</sequence>
<evidence type="ECO:0000313" key="6">
    <source>
        <dbReference type="Proteomes" id="UP001350972"/>
    </source>
</evidence>
<dbReference type="CDD" id="cd07178">
    <property type="entry name" value="terB_like_YebE"/>
    <property type="match status" value="1"/>
</dbReference>
<dbReference type="EMBL" id="CP145163">
    <property type="protein sequence ID" value="WWC13563.1"/>
    <property type="molecule type" value="Genomic_DNA"/>
</dbReference>
<dbReference type="RefSeq" id="WP_004863985.1">
    <property type="nucleotide sequence ID" value="NZ_ABDFAB020000008.1"/>
</dbReference>
<evidence type="ECO:0000313" key="4">
    <source>
        <dbReference type="EMBL" id="WWC13563.1"/>
    </source>
</evidence>
<dbReference type="AlphaFoldDB" id="A0A1Y6GG92"/>
<evidence type="ECO:0000313" key="5">
    <source>
        <dbReference type="Proteomes" id="UP001064206"/>
    </source>
</evidence>
<dbReference type="InterPro" id="IPR029024">
    <property type="entry name" value="TerB-like"/>
</dbReference>
<evidence type="ECO:0000313" key="3">
    <source>
        <dbReference type="EMBL" id="UXE40112.1"/>
    </source>
</evidence>
<evidence type="ECO:0000256" key="2">
    <source>
        <dbReference type="SAM" id="Phobius"/>
    </source>
</evidence>
<feature type="compositionally biased region" description="Polar residues" evidence="1">
    <location>
        <begin position="85"/>
        <end position="104"/>
    </location>
</feature>
<reference evidence="3" key="1">
    <citation type="submission" date="2022-09" db="EMBL/GenBank/DDBJ databases">
        <title>Multidrug resistance Raoultella ornithinolytica Strain MQB_Silv_108.</title>
        <authorList>
            <person name="Quintela-Baluja M."/>
        </authorList>
    </citation>
    <scope>NUCLEOTIDE SEQUENCE</scope>
    <source>
        <strain evidence="3">MQB_Silv_108</strain>
    </source>
</reference>
<evidence type="ECO:0000256" key="1">
    <source>
        <dbReference type="SAM" id="MobiDB-lite"/>
    </source>
</evidence>
<keyword evidence="2" id="KW-1133">Transmembrane helix</keyword>
<keyword evidence="6" id="KW-1185">Reference proteome</keyword>
<dbReference type="SUPFAM" id="SSF158682">
    <property type="entry name" value="TerB-like"/>
    <property type="match status" value="1"/>
</dbReference>
<protein>
    <submittedName>
        <fullName evidence="3">DUF533 domain-containing protein</fullName>
    </submittedName>
</protein>
<dbReference type="Proteomes" id="UP001350972">
    <property type="component" value="Chromosome"/>
</dbReference>